<proteinExistence type="predicted"/>
<dbReference type="Proteomes" id="UP000652761">
    <property type="component" value="Unassembled WGS sequence"/>
</dbReference>
<dbReference type="EMBL" id="NMUH01000030">
    <property type="protein sequence ID" value="MQL69175.1"/>
    <property type="molecule type" value="Genomic_DNA"/>
</dbReference>
<comment type="caution">
    <text evidence="1">The sequence shown here is derived from an EMBL/GenBank/DDBJ whole genome shotgun (WGS) entry which is preliminary data.</text>
</comment>
<keyword evidence="2" id="KW-1185">Reference proteome</keyword>
<protein>
    <submittedName>
        <fullName evidence="1">Uncharacterized protein</fullName>
    </submittedName>
</protein>
<organism evidence="1 2">
    <name type="scientific">Colocasia esculenta</name>
    <name type="common">Wild taro</name>
    <name type="synonym">Arum esculentum</name>
    <dbReference type="NCBI Taxonomy" id="4460"/>
    <lineage>
        <taxon>Eukaryota</taxon>
        <taxon>Viridiplantae</taxon>
        <taxon>Streptophyta</taxon>
        <taxon>Embryophyta</taxon>
        <taxon>Tracheophyta</taxon>
        <taxon>Spermatophyta</taxon>
        <taxon>Magnoliopsida</taxon>
        <taxon>Liliopsida</taxon>
        <taxon>Araceae</taxon>
        <taxon>Aroideae</taxon>
        <taxon>Colocasieae</taxon>
        <taxon>Colocasia</taxon>
    </lineage>
</organism>
<accession>A0A843TDP4</accession>
<gene>
    <name evidence="1" type="ORF">Taro_001461</name>
</gene>
<evidence type="ECO:0000313" key="1">
    <source>
        <dbReference type="EMBL" id="MQL69175.1"/>
    </source>
</evidence>
<dbReference type="AlphaFoldDB" id="A0A843TDP4"/>
<name>A0A843TDP4_COLES</name>
<sequence>MIGESQLDDDEPTWGINDMTRDFARLMGQKLLKHFQKLYEGYVPMSYKGYLKKMKSLGVV</sequence>
<reference evidence="1" key="1">
    <citation type="submission" date="2017-07" db="EMBL/GenBank/DDBJ databases">
        <title>Taro Niue Genome Assembly and Annotation.</title>
        <authorList>
            <person name="Atibalentja N."/>
            <person name="Keating K."/>
            <person name="Fields C.J."/>
        </authorList>
    </citation>
    <scope>NUCLEOTIDE SEQUENCE</scope>
    <source>
        <strain evidence="1">Niue_2</strain>
        <tissue evidence="1">Leaf</tissue>
    </source>
</reference>
<evidence type="ECO:0000313" key="2">
    <source>
        <dbReference type="Proteomes" id="UP000652761"/>
    </source>
</evidence>